<evidence type="ECO:0000256" key="6">
    <source>
        <dbReference type="ARBA" id="ARBA00022884"/>
    </source>
</evidence>
<evidence type="ECO:0000313" key="8">
    <source>
        <dbReference type="EMBL" id="KWT86738.1"/>
    </source>
</evidence>
<keyword evidence="4" id="KW-0255">Endonuclease</keyword>
<dbReference type="Proteomes" id="UP000060487">
    <property type="component" value="Unassembled WGS sequence"/>
</dbReference>
<keyword evidence="6" id="KW-0694">RNA-binding</keyword>
<dbReference type="SUPFAM" id="SSF54786">
    <property type="entry name" value="YcfA/nrd intein domain"/>
    <property type="match status" value="1"/>
</dbReference>
<evidence type="ECO:0000256" key="5">
    <source>
        <dbReference type="ARBA" id="ARBA00022801"/>
    </source>
</evidence>
<comment type="caution">
    <text evidence="8">The sequence shown here is derived from an EMBL/GenBank/DDBJ whole genome shotgun (WGS) entry which is preliminary data.</text>
</comment>
<evidence type="ECO:0000256" key="2">
    <source>
        <dbReference type="ARBA" id="ARBA00022649"/>
    </source>
</evidence>
<gene>
    <name evidence="8" type="ORF">ASN18_1461</name>
</gene>
<evidence type="ECO:0000256" key="1">
    <source>
        <dbReference type="ARBA" id="ARBA00006620"/>
    </source>
</evidence>
<evidence type="ECO:0000313" key="9">
    <source>
        <dbReference type="Proteomes" id="UP000060487"/>
    </source>
</evidence>
<dbReference type="InterPro" id="IPR038570">
    <property type="entry name" value="HicA_sf"/>
</dbReference>
<name>A0ABR5SJJ6_9BACT</name>
<accession>A0ABR5SJJ6</accession>
<organism evidence="8 9">
    <name type="scientific">Candidatus Magnetominusculus xianensis</name>
    <dbReference type="NCBI Taxonomy" id="1748249"/>
    <lineage>
        <taxon>Bacteria</taxon>
        <taxon>Pseudomonadati</taxon>
        <taxon>Nitrospirota</taxon>
        <taxon>Nitrospiria</taxon>
        <taxon>Nitrospirales</taxon>
        <taxon>Nitrospiraceae</taxon>
        <taxon>Candidatus Magnetominusculus</taxon>
    </lineage>
</organism>
<keyword evidence="2" id="KW-1277">Toxin-antitoxin system</keyword>
<reference evidence="8 9" key="1">
    <citation type="submission" date="2015-11" db="EMBL/GenBank/DDBJ databases">
        <authorList>
            <person name="Lin W."/>
        </authorList>
    </citation>
    <scope>NUCLEOTIDE SEQUENCE [LARGE SCALE GENOMIC DNA]</scope>
    <source>
        <strain evidence="8 9">HCH-1</strain>
    </source>
</reference>
<keyword evidence="3" id="KW-0540">Nuclease</keyword>
<evidence type="ECO:0000256" key="3">
    <source>
        <dbReference type="ARBA" id="ARBA00022722"/>
    </source>
</evidence>
<evidence type="ECO:0000256" key="4">
    <source>
        <dbReference type="ARBA" id="ARBA00022759"/>
    </source>
</evidence>
<dbReference type="InterPro" id="IPR012933">
    <property type="entry name" value="HicA_mRNA_interferase"/>
</dbReference>
<dbReference type="RefSeq" id="WP_085052085.1">
    <property type="nucleotide sequence ID" value="NZ_LNQR01000056.1"/>
</dbReference>
<dbReference type="Pfam" id="PF07927">
    <property type="entry name" value="HicA_toxin"/>
    <property type="match status" value="1"/>
</dbReference>
<keyword evidence="9" id="KW-1185">Reference proteome</keyword>
<evidence type="ECO:0008006" key="10">
    <source>
        <dbReference type="Google" id="ProtNLM"/>
    </source>
</evidence>
<proteinExistence type="inferred from homology"/>
<keyword evidence="5" id="KW-0378">Hydrolase</keyword>
<evidence type="ECO:0000256" key="7">
    <source>
        <dbReference type="ARBA" id="ARBA00023016"/>
    </source>
</evidence>
<keyword evidence="7" id="KW-0346">Stress response</keyword>
<comment type="similarity">
    <text evidence="1">Belongs to the HicA mRNA interferase family.</text>
</comment>
<dbReference type="Gene3D" id="3.30.920.30">
    <property type="entry name" value="Hypothetical protein"/>
    <property type="match status" value="1"/>
</dbReference>
<protein>
    <recommendedName>
        <fullName evidence="10">Type II toxin-antitoxin system HicA family toxin</fullName>
    </recommendedName>
</protein>
<dbReference type="EMBL" id="LNQR01000056">
    <property type="protein sequence ID" value="KWT86738.1"/>
    <property type="molecule type" value="Genomic_DNA"/>
</dbReference>
<sequence length="83" mass="9382">MPKIPRDLSGRDLAVLLRKYGYKITRQSGSHIRLTLTHGTIEHHITIPVHSPLKIGTLGNILRDLAEGLKCDRDSLIKELFKD</sequence>